<dbReference type="RefSeq" id="WP_142590887.1">
    <property type="nucleotide sequence ID" value="NZ_CABFWF030000001.1"/>
</dbReference>
<organism evidence="1 2">
    <name type="scientific">Pseudorhizobium endolithicum</name>
    <dbReference type="NCBI Taxonomy" id="1191678"/>
    <lineage>
        <taxon>Bacteria</taxon>
        <taxon>Pseudomonadati</taxon>
        <taxon>Pseudomonadota</taxon>
        <taxon>Alphaproteobacteria</taxon>
        <taxon>Hyphomicrobiales</taxon>
        <taxon>Rhizobiaceae</taxon>
        <taxon>Rhizobium/Agrobacterium group</taxon>
        <taxon>Pseudorhizobium</taxon>
    </lineage>
</organism>
<proteinExistence type="predicted"/>
<sequence length="177" mass="20160">MNLSEAKALLPEIRGVIELASEDWAASYSVTNGRSQICGRDPMTGEIYPIATLEKAITTDDRQLMRKAPLYVRALLMLRDEAVRAYLEATRPPPEPKPDPKDFAAEVSMKCKNDRAFARYLEERHELQDASNGERIKTRVRSILAVQSLAELNTDPQAAERWKALRSDFKTWLRISR</sequence>
<evidence type="ECO:0000313" key="2">
    <source>
        <dbReference type="Proteomes" id="UP000606921"/>
    </source>
</evidence>
<reference evidence="1 2" key="1">
    <citation type="submission" date="2020-11" db="EMBL/GenBank/DDBJ databases">
        <authorList>
            <person name="Lassalle F."/>
        </authorList>
    </citation>
    <scope>NUCLEOTIDE SEQUENCE [LARGE SCALE GENOMIC DNA]</scope>
    <source>
        <strain evidence="1 2">JC140</strain>
    </source>
</reference>
<keyword evidence="2" id="KW-1185">Reference proteome</keyword>
<gene>
    <name evidence="1" type="ORF">REJC140_00168</name>
</gene>
<name>A0ABM8PCW0_9HYPH</name>
<dbReference type="EMBL" id="CABFWF030000001">
    <property type="protein sequence ID" value="CAD7023325.1"/>
    <property type="molecule type" value="Genomic_DNA"/>
</dbReference>
<protein>
    <submittedName>
        <fullName evidence="1">Uncharacterized protein</fullName>
    </submittedName>
</protein>
<dbReference type="Proteomes" id="UP000606921">
    <property type="component" value="Unassembled WGS sequence"/>
</dbReference>
<evidence type="ECO:0000313" key="1">
    <source>
        <dbReference type="EMBL" id="CAD7023325.1"/>
    </source>
</evidence>
<accession>A0ABM8PCW0</accession>
<comment type="caution">
    <text evidence="1">The sequence shown here is derived from an EMBL/GenBank/DDBJ whole genome shotgun (WGS) entry which is preliminary data.</text>
</comment>